<comment type="catalytic activity">
    <reaction evidence="6 7">
        <text>4 porphobilinogen + H2O = hydroxymethylbilane + 4 NH4(+)</text>
        <dbReference type="Rhea" id="RHEA:13185"/>
        <dbReference type="ChEBI" id="CHEBI:15377"/>
        <dbReference type="ChEBI" id="CHEBI:28938"/>
        <dbReference type="ChEBI" id="CHEBI:57845"/>
        <dbReference type="ChEBI" id="CHEBI:58126"/>
        <dbReference type="EC" id="2.5.1.61"/>
    </reaction>
</comment>
<comment type="similarity">
    <text evidence="2 7">Belongs to the HMBS family.</text>
</comment>
<evidence type="ECO:0000256" key="1">
    <source>
        <dbReference type="ARBA" id="ARBA00002869"/>
    </source>
</evidence>
<dbReference type="SUPFAM" id="SSF53850">
    <property type="entry name" value="Periplasmic binding protein-like II"/>
    <property type="match status" value="1"/>
</dbReference>
<dbReference type="EMBL" id="PVZC01000007">
    <property type="protein sequence ID" value="PRX96827.1"/>
    <property type="molecule type" value="Genomic_DNA"/>
</dbReference>
<keyword evidence="11" id="KW-1185">Reference proteome</keyword>
<dbReference type="SUPFAM" id="SSF54782">
    <property type="entry name" value="Porphobilinogen deaminase (hydroxymethylbilane synthase), C-terminal domain"/>
    <property type="match status" value="1"/>
</dbReference>
<evidence type="ECO:0000256" key="4">
    <source>
        <dbReference type="ARBA" id="ARBA00022679"/>
    </source>
</evidence>
<dbReference type="InterPro" id="IPR000860">
    <property type="entry name" value="HemC"/>
</dbReference>
<dbReference type="FunFam" id="3.40.190.10:FF:000005">
    <property type="entry name" value="Porphobilinogen deaminase"/>
    <property type="match status" value="1"/>
</dbReference>
<comment type="caution">
    <text evidence="10">The sequence shown here is derived from an EMBL/GenBank/DDBJ whole genome shotgun (WGS) entry which is preliminary data.</text>
</comment>
<dbReference type="PRINTS" id="PR00151">
    <property type="entry name" value="PORPHBDMNASE"/>
</dbReference>
<dbReference type="Proteomes" id="UP000237846">
    <property type="component" value="Unassembled WGS sequence"/>
</dbReference>
<dbReference type="HAMAP" id="MF_00260">
    <property type="entry name" value="Porphobil_deam"/>
    <property type="match status" value="1"/>
</dbReference>
<dbReference type="InterPro" id="IPR022418">
    <property type="entry name" value="Porphobilinogen_deaminase_C"/>
</dbReference>
<dbReference type="GO" id="GO:0006782">
    <property type="term" value="P:protoporphyrinogen IX biosynthetic process"/>
    <property type="evidence" value="ECO:0007669"/>
    <property type="project" value="UniProtKB-UniRule"/>
</dbReference>
<dbReference type="InterPro" id="IPR022417">
    <property type="entry name" value="Porphobilin_deaminase_N"/>
</dbReference>
<comment type="function">
    <text evidence="1 7">Tetrapolymerization of the monopyrrole PBG into the hydroxymethylbilane pre-uroporphyrinogen in several discrete steps.</text>
</comment>
<evidence type="ECO:0000256" key="7">
    <source>
        <dbReference type="HAMAP-Rule" id="MF_00260"/>
    </source>
</evidence>
<dbReference type="Pfam" id="PF01379">
    <property type="entry name" value="Porphobil_deam"/>
    <property type="match status" value="1"/>
</dbReference>
<evidence type="ECO:0000256" key="5">
    <source>
        <dbReference type="ARBA" id="ARBA00023244"/>
    </source>
</evidence>
<proteinExistence type="inferred from homology"/>
<protein>
    <recommendedName>
        <fullName evidence="7">Porphobilinogen deaminase</fullName>
        <shortName evidence="7">PBG</shortName>
        <ecNumber evidence="7">2.5.1.61</ecNumber>
    </recommendedName>
    <alternativeName>
        <fullName evidence="7">Hydroxymethylbilane synthase</fullName>
        <shortName evidence="7">HMBS</shortName>
    </alternativeName>
    <alternativeName>
        <fullName evidence="7">Pre-uroporphyrinogen synthase</fullName>
    </alternativeName>
</protein>
<evidence type="ECO:0000313" key="10">
    <source>
        <dbReference type="EMBL" id="PRX96827.1"/>
    </source>
</evidence>
<feature type="modified residue" description="S-(dipyrrolylmethanemethyl)cysteine" evidence="7">
    <location>
        <position position="279"/>
    </location>
</feature>
<dbReference type="Gene3D" id="3.30.160.40">
    <property type="entry name" value="Porphobilinogen deaminase, C-terminal domain"/>
    <property type="match status" value="1"/>
</dbReference>
<dbReference type="NCBIfam" id="TIGR00212">
    <property type="entry name" value="hemC"/>
    <property type="match status" value="1"/>
</dbReference>
<sequence>MGDLVPVAARPAALAPIPPVAAHVSAYLGGMLTDRPTLRIGSRTSPMALAQARHVQALLAALVPGVKVEIIGIKTSGDQWQGDLAELGGKGAFVKAIDRRLLAGEIDFAVHCMKDVPGDVPLPQGLTFAAYLPREDVADVLVFRSGSPYSSLEELPPGTRIGTSAVRRKAQLLRNRPDLQIERLRGNVNSRLARLDAEDRFEALVLARAGLHRIGMPQRASQELPRDLMCPAVGAGVIGLQCRIADGPVLELLRELDDAPTRVHITAERAMLHALQGHCNSPIAGHATTTADGQLCLTGMVFSREGATFAYAQEWDSSQRPNELGTYVAATLLRKGARSIIDGSANPH</sequence>
<name>A0A2T0PZJ1_9ACTN</name>
<keyword evidence="4 7" id="KW-0808">Transferase</keyword>
<evidence type="ECO:0000313" key="11">
    <source>
        <dbReference type="Proteomes" id="UP000237846"/>
    </source>
</evidence>
<dbReference type="PANTHER" id="PTHR11557:SF0">
    <property type="entry name" value="PORPHOBILINOGEN DEAMINASE"/>
    <property type="match status" value="1"/>
</dbReference>
<comment type="miscellaneous">
    <text evidence="7">The porphobilinogen subunits are added to the dipyrromethane group.</text>
</comment>
<evidence type="ECO:0000256" key="3">
    <source>
        <dbReference type="ARBA" id="ARBA00011245"/>
    </source>
</evidence>
<feature type="domain" description="Porphobilinogen deaminase C-terminal" evidence="9">
    <location>
        <begin position="265"/>
        <end position="333"/>
    </location>
</feature>
<dbReference type="PIRSF" id="PIRSF001438">
    <property type="entry name" value="4pyrrol_synth_OHMeBilane_synth"/>
    <property type="match status" value="1"/>
</dbReference>
<feature type="domain" description="Porphobilinogen deaminase N-terminal" evidence="8">
    <location>
        <begin position="38"/>
        <end position="247"/>
    </location>
</feature>
<dbReference type="GO" id="GO:0005737">
    <property type="term" value="C:cytoplasm"/>
    <property type="evidence" value="ECO:0007669"/>
    <property type="project" value="UniProtKB-UniRule"/>
</dbReference>
<dbReference type="InterPro" id="IPR022419">
    <property type="entry name" value="Porphobilin_deaminase_cofac_BS"/>
</dbReference>
<dbReference type="InterPro" id="IPR036803">
    <property type="entry name" value="Porphobilinogen_deaminase_C_sf"/>
</dbReference>
<dbReference type="Pfam" id="PF03900">
    <property type="entry name" value="Porphobil_deamC"/>
    <property type="match status" value="1"/>
</dbReference>
<dbReference type="PANTHER" id="PTHR11557">
    <property type="entry name" value="PORPHOBILINOGEN DEAMINASE"/>
    <property type="match status" value="1"/>
</dbReference>
<keyword evidence="5 7" id="KW-0627">Porphyrin biosynthesis</keyword>
<gene>
    <name evidence="7" type="primary">hemC</name>
    <name evidence="10" type="ORF">CLV72_107350</name>
</gene>
<evidence type="ECO:0000256" key="2">
    <source>
        <dbReference type="ARBA" id="ARBA00005638"/>
    </source>
</evidence>
<comment type="cofactor">
    <cofactor evidence="7">
        <name>dipyrromethane</name>
        <dbReference type="ChEBI" id="CHEBI:60342"/>
    </cofactor>
    <text evidence="7">Binds 1 dipyrromethane group covalently.</text>
</comment>
<evidence type="ECO:0000256" key="6">
    <source>
        <dbReference type="ARBA" id="ARBA00048169"/>
    </source>
</evidence>
<evidence type="ECO:0000259" key="9">
    <source>
        <dbReference type="Pfam" id="PF03900"/>
    </source>
</evidence>
<dbReference type="EC" id="2.5.1.61" evidence="7"/>
<accession>A0A2T0PZJ1</accession>
<organism evidence="10 11">
    <name type="scientific">Allonocardiopsis opalescens</name>
    <dbReference type="NCBI Taxonomy" id="1144618"/>
    <lineage>
        <taxon>Bacteria</taxon>
        <taxon>Bacillati</taxon>
        <taxon>Actinomycetota</taxon>
        <taxon>Actinomycetes</taxon>
        <taxon>Streptosporangiales</taxon>
        <taxon>Allonocardiopsis</taxon>
    </lineage>
</organism>
<dbReference type="FunFam" id="3.40.190.10:FF:000091">
    <property type="entry name" value="Porphobilinogen deaminase"/>
    <property type="match status" value="1"/>
</dbReference>
<dbReference type="PROSITE" id="PS00533">
    <property type="entry name" value="PORPHOBILINOGEN_DEAM"/>
    <property type="match status" value="1"/>
</dbReference>
<dbReference type="AlphaFoldDB" id="A0A2T0PZJ1"/>
<dbReference type="Gene3D" id="3.40.190.10">
    <property type="entry name" value="Periplasmic binding protein-like II"/>
    <property type="match status" value="2"/>
</dbReference>
<evidence type="ECO:0000259" key="8">
    <source>
        <dbReference type="Pfam" id="PF01379"/>
    </source>
</evidence>
<reference evidence="10 11" key="1">
    <citation type="submission" date="2018-03" db="EMBL/GenBank/DDBJ databases">
        <title>Genomic Encyclopedia of Archaeal and Bacterial Type Strains, Phase II (KMG-II): from individual species to whole genera.</title>
        <authorList>
            <person name="Goeker M."/>
        </authorList>
    </citation>
    <scope>NUCLEOTIDE SEQUENCE [LARGE SCALE GENOMIC DNA]</scope>
    <source>
        <strain evidence="10 11">DSM 45601</strain>
    </source>
</reference>
<dbReference type="GO" id="GO:0004418">
    <property type="term" value="F:hydroxymethylbilane synthase activity"/>
    <property type="evidence" value="ECO:0007669"/>
    <property type="project" value="UniProtKB-UniRule"/>
</dbReference>
<comment type="subunit">
    <text evidence="3 7">Monomer.</text>
</comment>